<sequence>MISKTDATEAFVWMWLPGATEPVVAGRLDQDGERLLFTYGASYRRRENSISIYDPELPLKEGVIAPINGLPMASCIRDGSPDVWGRRVIINRLTGRKPDAAGVPEISELTFLLQSGSDRIGALDFQASATEYVPRLAAQASLDELMEAAALVEKGVPLTPALDQALNHGTSIGGARPKALIEDGTRKFIAKFSATNDTYSVVKAEFVAMKLAGACGLNAAPVSMTRAAHKDVLLIERFDRTRTDNGWTRQAMVSALTMLGLDEMMARYASYEDLAELIRHRFTNPKDTLKELYGRICFNVLCGNTDDHARNHAAFWDGRMLTLTPAYDICPQGRTGNEATQAMLIKGEGRASTLATLLAAAADYHLKEAEAAKLIEDQITIIAAHWQEVCDEAELSPVDRKLFAGRQFLNSYALEGLEGHRALQDAYGTTRETLIASGDA</sequence>
<keyword evidence="2 6" id="KW-0808">Transferase</keyword>
<keyword evidence="3 6" id="KW-0418">Kinase</keyword>
<dbReference type="InterPro" id="IPR052028">
    <property type="entry name" value="HipA_Ser/Thr_kinase"/>
</dbReference>
<dbReference type="AlphaFoldDB" id="A0AAW8M2E8"/>
<gene>
    <name evidence="6" type="ORF">J2W61_005478</name>
</gene>
<dbReference type="PANTHER" id="PTHR37419:SF8">
    <property type="entry name" value="TOXIN YJJJ"/>
    <property type="match status" value="1"/>
</dbReference>
<dbReference type="Pfam" id="PF07804">
    <property type="entry name" value="HipA_C"/>
    <property type="match status" value="1"/>
</dbReference>
<accession>A0AAW8M2E8</accession>
<evidence type="ECO:0000313" key="7">
    <source>
        <dbReference type="Proteomes" id="UP001265315"/>
    </source>
</evidence>
<dbReference type="GO" id="GO:0004674">
    <property type="term" value="F:protein serine/threonine kinase activity"/>
    <property type="evidence" value="ECO:0007669"/>
    <property type="project" value="UniProtKB-EC"/>
</dbReference>
<comment type="caution">
    <text evidence="6">The sequence shown here is derived from an EMBL/GenBank/DDBJ whole genome shotgun (WGS) entry which is preliminary data.</text>
</comment>
<evidence type="ECO:0000256" key="2">
    <source>
        <dbReference type="ARBA" id="ARBA00022679"/>
    </source>
</evidence>
<proteinExistence type="inferred from homology"/>
<dbReference type="PANTHER" id="PTHR37419">
    <property type="entry name" value="SERINE/THREONINE-PROTEIN KINASE TOXIN HIPA"/>
    <property type="match status" value="1"/>
</dbReference>
<dbReference type="Pfam" id="PF13657">
    <property type="entry name" value="Couple_hipA"/>
    <property type="match status" value="1"/>
</dbReference>
<dbReference type="EC" id="2.7.11.1" evidence="6"/>
<evidence type="ECO:0000259" key="4">
    <source>
        <dbReference type="Pfam" id="PF07804"/>
    </source>
</evidence>
<name>A0AAW8M2E8_AGRTU</name>
<evidence type="ECO:0000313" key="6">
    <source>
        <dbReference type="EMBL" id="MDR6705603.1"/>
    </source>
</evidence>
<evidence type="ECO:0000259" key="5">
    <source>
        <dbReference type="Pfam" id="PF13657"/>
    </source>
</evidence>
<dbReference type="RefSeq" id="WP_111793169.1">
    <property type="nucleotide sequence ID" value="NZ_JAGIPD010000018.1"/>
</dbReference>
<dbReference type="InterPro" id="IPR017508">
    <property type="entry name" value="HipA_N1"/>
</dbReference>
<evidence type="ECO:0000256" key="3">
    <source>
        <dbReference type="ARBA" id="ARBA00022777"/>
    </source>
</evidence>
<dbReference type="EMBL" id="JAVDSW010000014">
    <property type="protein sequence ID" value="MDR6705603.1"/>
    <property type="molecule type" value="Genomic_DNA"/>
</dbReference>
<dbReference type="GO" id="GO:0005829">
    <property type="term" value="C:cytosol"/>
    <property type="evidence" value="ECO:0007669"/>
    <property type="project" value="TreeGrafter"/>
</dbReference>
<feature type="domain" description="HipA N-terminal subdomain 1" evidence="5">
    <location>
        <begin position="24"/>
        <end position="125"/>
    </location>
</feature>
<dbReference type="InterPro" id="IPR012893">
    <property type="entry name" value="HipA-like_C"/>
</dbReference>
<feature type="domain" description="HipA-like C-terminal" evidence="4">
    <location>
        <begin position="170"/>
        <end position="386"/>
    </location>
</feature>
<protein>
    <submittedName>
        <fullName evidence="6">Serine/threonine-protein kinase HipA</fullName>
        <ecNumber evidence="6">2.7.11.1</ecNumber>
    </submittedName>
</protein>
<evidence type="ECO:0000256" key="1">
    <source>
        <dbReference type="ARBA" id="ARBA00010164"/>
    </source>
</evidence>
<reference evidence="6" key="1">
    <citation type="submission" date="2023-07" db="EMBL/GenBank/DDBJ databases">
        <title>Sorghum-associated microbial communities from plants grown in Nebraska, USA.</title>
        <authorList>
            <person name="Schachtman D."/>
        </authorList>
    </citation>
    <scope>NUCLEOTIDE SEQUENCE</scope>
    <source>
        <strain evidence="6">1457</strain>
    </source>
</reference>
<dbReference type="Proteomes" id="UP001265315">
    <property type="component" value="Unassembled WGS sequence"/>
</dbReference>
<organism evidence="6 7">
    <name type="scientific">Agrobacterium tumefaciens</name>
    <dbReference type="NCBI Taxonomy" id="358"/>
    <lineage>
        <taxon>Bacteria</taxon>
        <taxon>Pseudomonadati</taxon>
        <taxon>Pseudomonadota</taxon>
        <taxon>Alphaproteobacteria</taxon>
        <taxon>Hyphomicrobiales</taxon>
        <taxon>Rhizobiaceae</taxon>
        <taxon>Rhizobium/Agrobacterium group</taxon>
        <taxon>Agrobacterium</taxon>
        <taxon>Agrobacterium tumefaciens complex</taxon>
    </lineage>
</organism>
<comment type="similarity">
    <text evidence="1">Belongs to the HipA Ser/Thr kinase family.</text>
</comment>